<dbReference type="Pfam" id="PF13966">
    <property type="entry name" value="zf-RVT"/>
    <property type="match status" value="1"/>
</dbReference>
<sequence>MVDLLLGWVFVPDLAETDCRTIVDSFSQFQWHWLGNLQFSLGLLPKFLADMEVLVHDPNLAASHNSGRLRPLFACFSTVLQIMASGVAERNNLRELVVGPLEALAPQLLRCASVIASKIGWSERMEEASRCLVLLAEILQERFAEFYAMFVDVLTQSLDNASSQQLVVALKTNLQVLSLQNLGLHSAAVEHLLEFSSLLSRLRLHPNHNVVVNSASTYLFCLQHGLEDVAEQAIASLMKELELLKFLLENMQVSYTGIQSHSLENNTLVGYSEHQLLSLMKFDLKILLATISADSEKIDRRVSRLTSFISEKLDPFGTPFHNFLEMQFQIFSTLHRLSNVELSINIETSEEFKRGSGDSGSQTQINTESRKSFCDCKMKFMHKYGKHIVCGLSASSSMTLKLDALDWIDSFAKLILAMERDLNKTSLSSEFGDATLPNIILFTILDCAYDRETKVRCHVALSLEALFLGRLINPMSFSVVSQVLLDKLSDPDSAVKNGFLRLFSIALPITTYTFGFLEDGYSYQNCLGISNITKHCMSLRHVLAVKQQPRKLHWQQLVSILSYLSLRLKLPLSSWVQRLVFSYRGKKDMFSGQIDVSGDTDWNELFKGPDVDITIIDRIYSVNNLAAVWWGIHEAARHCINLRLRTHLGGPTQTFAALERMLLDVPNLLALETNEGEGRYIGPSDISLLPMRLLLDFVEALKKYVYNAYEGSFVLPAPPKASSLFFRANKRVCEEWFSRICDPMLNAGLALQCSDAVIQYCSSRLLDLRNIAASSLKDNSRMGGATESNHAFRERLEMDILKVLRHASLALCRCHETDALVGLQRWAVSTFYTYFEQEKQLTRGASDTHKHFSWMSGLIYQSQGQYEKAAAHYSHLLQSEEALTSMDSDVIQYIIARVIECYTALSDWKCLEGWLAELQELRAVHAGKPYSGALTSAGNELNAIHAMACFDEGDFHSAWSYLDLTPKSSSELTLDPKVALERSELMLLRGMLQSDSKPDKAREDLDKARLMLDEALSVAPLNGLTDAAACAGQLHCIFAFEEATGLTCRDGPNQPPALMDYLLRLLQDPIDRIHQDCSMWLKVFKVYRTAHPSSLPTLLLCRKLASLARKQTNFMLAGRLNQYLINHPLESSDETDKEMLTLNIKYEGALLKHCEGNNEEALTDLWSMVRANVLSSVSDSSGIDDSLIAKACLKLSTWMEESSTSTLNMIVPKMVKDFSDFDGFQNGPEKLLSGDSGSVSTANCHVLAQEIIGSARKISWQLCPSMGKAWLSYASWCFTHANHSLSGSDSSVQNSLSSILQSELSPDRFHLTDNEKSEVERTIRSFYADKSANYVDHNSLVTTGCSNNSEQEYPMTMIIEQATQLLETAAGAPGFEASDGEGAYALLSSELNVLFGKCDSAMDSAMPLINNLTEIWWSLRKRRVSLFGHAANAYFQYLSHSSSELQPSYQRDALKGKTRGYTLRALLYLLHIILNYGVELKETLESGLSTVPLLPWQEIIPQLFARLSSHPEKIVRKQLESILVKLGKLSPYSIVYPTLVDINACEGEPSEELQRILNFLVKLYPKLIKDVKLVIDELGMITVLWEEQWLSTLQDLHSDVLRRINILKEEAARVAANSTLTSAEKNKINAAKYSAIMTPIVVALERRLASTSREPRTPHETWFHKEYNAQLRSAITSLKVPPGSPAALGEIWRPFDSVAASLVSHQRKSCVLLSEIAPQLATLSISDIPMPGFEKQILDSSEYFFAGNHGTVTVSSFCKEVTILSTKTRPKKLALQGSDGQKYIYLLKGREDLRLDSRIMQLLEAINSFLHSSSDTRSRNIAIRFYSVTPISGRAGLIQWVENVSSIYNVYKSWQKRTQVAQAQLSSVSTGNIHNSVPHVPRPSDMFYGKIIPALKEKGIKRVISRRDWPLDVKKKVLLELMKETPKQILWQEMWCSSEGFKNFNSKVKRFSTSLAAMSMVGHILGLGDRHLDNILMDFSNGDVVHIDYNICFDKGKRLKIPEIVPFRLTQTIESALGLSGVEGVFRATCEAVMGALLKNKDIILMLMEVFVWDPLIEWTRGNMQDEAGIAGEEKKGMELAVSLSLFSSRIQESRVPLQEHQDLFVTNLPATVSVLKTFLDTLDQYEVKSAIFYHAEKERSSALHNETSAKSILAEATSVAEKSRTSFELHAHELAEAKTSTVDEANTLAIWVEKHGRVLEAIRDNSITGSELLMKLDSKDEALSLISAVLVSGVPLTVVPEPTREHCYELDREVSELITELHDGRSSALQALGEYALILQQVLPVNYITTSPITGWAQALQLSVTSASQDMLDLAKRQAAEVIAKVQGEGSNLVQQRYRDLLNQMESYVACVERIMRECSELMNSVGSDNEAQSKDRILSAFINSVQLSSQKNDEDTVPSSLADNLEVKPPAQEDVKEKASKVLSVLGIAVSQLYSGIRVRVSELSTKAVGITKFRTDEAGLQADAGMSLQLFDQQIEKCALLSGFVKEVHEVMGTKLGEINADYLKHRPGQWAYTFQAILHSSTNMIEQMTEVFLPEIIRSFVSYNSEVMEAFGSISRIRGSVDTALEKLAEVELERTSLTELEQSYFVEVGRITEQQVALEEAAMRGRDHLSWEEAEELASQEEACRAQLEQLQKTWSQKDMRISSVLKVEASVMNSLLSSEKYFSSLVSADQENEFHFRSKALLSILTKPFADLESLDHMLSSRGAFPSHMSGPVSNLREVLAASSSLSDVMWPLSGLLKDHAFFVWKLGLLDSILDLCMHEISSSVEHSCTTNQLYITLKKKLAIHVENQVGQYILKRIAPALILHLDKEICDLLETSQGRRESGQPTTAVGRVALMLEEYCNAHETARAARTAVSLKQRQLNDLTEALRKIILEIVQVEWLHDFSSPHAQKAKIFSQNILGDDKFMSVLLNLSRRNLLDKIQSSMSLITRSIECLQACESTSVSAEGQLERAMGWACAGPNTSGPGGSTAKGSGIPPEFHDHLSKRRKLLGGIQEQASDLVKSCTSVLEFEASRDGLYFVSEDKSSGQSTDKGRAWQQTFVNLLTRLDAAYHSFTCAEQDWKRGQLNMETAGKGLYSATNQLSVVSVKAKSALVDLQDTLVDMYERACEVSVSLSGFKHISQDRTALTAECGSLLEEVLAIAEGLHDVYTLGKEAAALHSSLTANISKANTILLPLEALLSADVAVMSEAISKEREKNNTSMPLSHGKALYQSYITRVREACKNIEPVVPLLTEYVKELHSMVIKLGRLSSLHAGNLHKALEVLEESETGRSQDMPSARPDLLQSDSSVEKDKSSSGSREGVSQDLVIDTDGSLQDECWISPPEHSYTSSSGCTTLLTQLTSSENLEKIDALLDSGPGIEGPAANSQQASDGRTDSESDSSSNKQAFSNNVTQASNIHVAETSFAEEGRIETEDNTGAFKQKITAIEMKAYDDMFAAPIPLSVLKAIAALETKMALIYSPTVLDILGSEFDDFTYLPADGTRGGILLAWKSRAVTISDPLFTRNALTAKVSVASGTPWWLTTVYGPQDDADKILFLQELRDIRAACPGPWMLCGDFNLIYRDEDKNTGGLHRRMMGRFRRAINDLALKEIYLNGRRFTWSNEQSPPTLVHLDRVLCTSDWEDAHGECHLRCLALVVSDHCPLLLDCSPMPAVHKRFHFEDYWLRLDDFHDTVTAAWSSVHDDDPFRRLVKRLQAIARRLSSWSAKATGNIRDKLAISRKLIMRFDKAREDRVLSPPEEWLRKQLKLAYLGMASMERTIARQRARIASLKDGNANTSFFHRQCSYRRQKNRIYSLNVDGQVLTDHEEMANAAFSHFDGLLGTAVDRAHTLDLSQLIAPGDLACLDAPFSQEEIWDAVKRMPARKAPGPDGFTADIIRHDIWDVFELLYTLRGRGFSKLNQALLTLLPKRMDAHKLGDYRPICLIHIVAKIFAKVLSLRLAPKLDTLVSRNQNAFIAGRSLHDNFVLVRQSLKMLHQLGAPRIMLKLDLTRAFDSISWPFLFEVLRQYGFGERFREWLAILLSSASTRVMLHPRRAIPAISLYADDVMLFCHATTEEIAAVKGILDVFGTASGLRVNYAKSSATILHADNHGVGLLEPLGCPVVALPVTYLGIPLSTRRPSATQLQPLVDAVAGRLPSWKAWLMNKTGRLALVKSVLSAIPIHQLLALAPPKKTLKQLEKIQRGFLWAGRADAHGGHCHVNWRRVCRPLEYGGLGVRDLERTGLSLRLRWLWLARTDTDRAWQGLDLQFTTEERALFYASTTMAIGDGRTALFWEDRWLSGQSVHELAPMLIQCIPKQRRKSRTVAEALAGNSWARDIHGLLGLPEIGQYLKLWHLVQHVELSNEPDRLLWRWTANGVYTAQSCYRATFQGATSCNSWKLIWRSWAPPKVKFFHWLACQDRCWTAERLARRGLQHHPRCLLCGQEPETIGHLMLTCPFTRQTWHEVLSWLRLPAPAPEHDGSLMDWWLRAKELTLPALRKALKSVALLVPWMVWKHRNACVFDHMRPSLNELVDRIKDETRCWAKTGAQGLRVVLPPSWDVH</sequence>
<feature type="domain" description="PI3K/PI4K catalytic" evidence="11">
    <location>
        <begin position="1757"/>
        <end position="2099"/>
    </location>
</feature>
<evidence type="ECO:0000256" key="1">
    <source>
        <dbReference type="ARBA" id="ARBA00011031"/>
    </source>
</evidence>
<dbReference type="Gene3D" id="3.60.10.10">
    <property type="entry name" value="Endonuclease/exonuclease/phosphatase"/>
    <property type="match status" value="1"/>
</dbReference>
<dbReference type="EC" id="2.7.11.1" evidence="2"/>
<dbReference type="InterPro" id="IPR005135">
    <property type="entry name" value="Endo/exonuclease/phosphatase"/>
</dbReference>
<evidence type="ECO:0000313" key="13">
    <source>
        <dbReference type="EnsemblPlants" id="EMT02085"/>
    </source>
</evidence>
<keyword evidence="6" id="KW-0418">Kinase</keyword>
<dbReference type="FunFam" id="3.30.1010.10:FF:000029">
    <property type="entry name" value="Serine/threonine-protein kinase SMG1"/>
    <property type="match status" value="1"/>
</dbReference>
<evidence type="ECO:0000256" key="3">
    <source>
        <dbReference type="ARBA" id="ARBA00022527"/>
    </source>
</evidence>
<dbReference type="GO" id="GO:0004674">
    <property type="term" value="F:protein serine/threonine kinase activity"/>
    <property type="evidence" value="ECO:0007669"/>
    <property type="project" value="UniProtKB-KW"/>
</dbReference>
<reference evidence="13" key="1">
    <citation type="submission" date="2015-06" db="UniProtKB">
        <authorList>
            <consortium name="EnsemblPlants"/>
        </authorList>
    </citation>
    <scope>IDENTIFICATION</scope>
</reference>
<evidence type="ECO:0000256" key="8">
    <source>
        <dbReference type="ARBA" id="ARBA00047899"/>
    </source>
</evidence>
<dbReference type="ExpressionAtlas" id="R7W0H1">
    <property type="expression patterns" value="baseline"/>
</dbReference>
<feature type="region of interest" description="Disordered" evidence="10">
    <location>
        <begin position="3359"/>
        <end position="3398"/>
    </location>
</feature>
<dbReference type="Gene3D" id="3.30.1010.10">
    <property type="entry name" value="Phosphatidylinositol 3-kinase Catalytic Subunit, Chain A, domain 4"/>
    <property type="match status" value="1"/>
</dbReference>
<evidence type="ECO:0000259" key="11">
    <source>
        <dbReference type="PROSITE" id="PS50290"/>
    </source>
</evidence>
<feature type="region of interest" description="Disordered" evidence="10">
    <location>
        <begin position="3271"/>
        <end position="3312"/>
    </location>
</feature>
<dbReference type="SUPFAM" id="SSF56219">
    <property type="entry name" value="DNase I-like"/>
    <property type="match status" value="1"/>
</dbReference>
<dbReference type="PANTHER" id="PTHR11139:SF71">
    <property type="entry name" value="SERINE_THREONINE-PROTEIN KINASE SMG1"/>
    <property type="match status" value="1"/>
</dbReference>
<dbReference type="CDD" id="cd01650">
    <property type="entry name" value="RT_nLTR_like"/>
    <property type="match status" value="1"/>
</dbReference>
<dbReference type="CDD" id="cd05170">
    <property type="entry name" value="PIKKc_SMG1"/>
    <property type="match status" value="1"/>
</dbReference>
<keyword evidence="3" id="KW-0723">Serine/threonine-protein kinase</keyword>
<evidence type="ECO:0000256" key="2">
    <source>
        <dbReference type="ARBA" id="ARBA00012513"/>
    </source>
</evidence>
<dbReference type="Gene3D" id="1.10.1070.11">
    <property type="entry name" value="Phosphatidylinositol 3-/4-kinase, catalytic domain"/>
    <property type="match status" value="1"/>
</dbReference>
<evidence type="ECO:0000256" key="6">
    <source>
        <dbReference type="ARBA" id="ARBA00022777"/>
    </source>
</evidence>
<comment type="similarity">
    <text evidence="1">Belongs to the PI3/PI4-kinase family.</text>
</comment>
<comment type="catalytic activity">
    <reaction evidence="9">
        <text>L-seryl-[protein] + ATP = O-phospho-L-seryl-[protein] + ADP + H(+)</text>
        <dbReference type="Rhea" id="RHEA:17989"/>
        <dbReference type="Rhea" id="RHEA-COMP:9863"/>
        <dbReference type="Rhea" id="RHEA-COMP:11604"/>
        <dbReference type="ChEBI" id="CHEBI:15378"/>
        <dbReference type="ChEBI" id="CHEBI:29999"/>
        <dbReference type="ChEBI" id="CHEBI:30616"/>
        <dbReference type="ChEBI" id="CHEBI:83421"/>
        <dbReference type="ChEBI" id="CHEBI:456216"/>
        <dbReference type="EC" id="2.7.11.1"/>
    </reaction>
</comment>
<dbReference type="CDD" id="cd22265">
    <property type="entry name" value="UDM1_RNF168"/>
    <property type="match status" value="1"/>
</dbReference>
<dbReference type="SUPFAM" id="SSF56112">
    <property type="entry name" value="Protein kinase-like (PK-like)"/>
    <property type="match status" value="1"/>
</dbReference>
<dbReference type="PROSITE" id="PS50290">
    <property type="entry name" value="PI3_4_KINASE_3"/>
    <property type="match status" value="1"/>
</dbReference>
<dbReference type="GO" id="GO:0005694">
    <property type="term" value="C:chromosome"/>
    <property type="evidence" value="ECO:0007669"/>
    <property type="project" value="TreeGrafter"/>
</dbReference>
<protein>
    <recommendedName>
        <fullName evidence="2">non-specific serine/threonine protein kinase</fullName>
        <ecNumber evidence="2">2.7.11.1</ecNumber>
    </recommendedName>
</protein>
<keyword evidence="4" id="KW-0808">Transferase</keyword>
<evidence type="ECO:0000256" key="7">
    <source>
        <dbReference type="ARBA" id="ARBA00022840"/>
    </source>
</evidence>
<feature type="compositionally biased region" description="Polar residues" evidence="10">
    <location>
        <begin position="3385"/>
        <end position="3398"/>
    </location>
</feature>
<dbReference type="Pfam" id="PF15785">
    <property type="entry name" value="SMG1"/>
    <property type="match status" value="1"/>
</dbReference>
<dbReference type="InterPro" id="IPR011009">
    <property type="entry name" value="Kinase-like_dom_sf"/>
</dbReference>
<dbReference type="InterPro" id="IPR050517">
    <property type="entry name" value="DDR_Repair_Kinase"/>
</dbReference>
<dbReference type="InterPro" id="IPR036940">
    <property type="entry name" value="PI3/4_kinase_cat_sf"/>
</dbReference>
<dbReference type="InterPro" id="IPR000477">
    <property type="entry name" value="RT_dom"/>
</dbReference>
<dbReference type="Pfam" id="PF03372">
    <property type="entry name" value="Exo_endo_phos"/>
    <property type="match status" value="1"/>
</dbReference>
<dbReference type="PROSITE" id="PS00916">
    <property type="entry name" value="PI3_4_KINASE_2"/>
    <property type="match status" value="1"/>
</dbReference>
<dbReference type="InterPro" id="IPR016024">
    <property type="entry name" value="ARM-type_fold"/>
</dbReference>
<dbReference type="InterPro" id="IPR039414">
    <property type="entry name" value="SMG1_PIKKc"/>
</dbReference>
<comment type="catalytic activity">
    <reaction evidence="8">
        <text>L-threonyl-[protein] + ATP = O-phospho-L-threonyl-[protein] + ADP + H(+)</text>
        <dbReference type="Rhea" id="RHEA:46608"/>
        <dbReference type="Rhea" id="RHEA-COMP:11060"/>
        <dbReference type="Rhea" id="RHEA-COMP:11605"/>
        <dbReference type="ChEBI" id="CHEBI:15378"/>
        <dbReference type="ChEBI" id="CHEBI:30013"/>
        <dbReference type="ChEBI" id="CHEBI:30616"/>
        <dbReference type="ChEBI" id="CHEBI:61977"/>
        <dbReference type="ChEBI" id="CHEBI:456216"/>
        <dbReference type="EC" id="2.7.11.1"/>
    </reaction>
</comment>
<feature type="domain" description="FAT" evidence="12">
    <location>
        <begin position="933"/>
        <end position="1544"/>
    </location>
</feature>
<dbReference type="Pfam" id="PF00454">
    <property type="entry name" value="PI3_PI4_kinase"/>
    <property type="match status" value="1"/>
</dbReference>
<evidence type="ECO:0000256" key="10">
    <source>
        <dbReference type="SAM" id="MobiDB-lite"/>
    </source>
</evidence>
<dbReference type="InterPro" id="IPR014009">
    <property type="entry name" value="PIK_FAT"/>
</dbReference>
<evidence type="ECO:0000256" key="9">
    <source>
        <dbReference type="ARBA" id="ARBA00048679"/>
    </source>
</evidence>
<keyword evidence="7" id="KW-0067">ATP-binding</keyword>
<dbReference type="GO" id="GO:0005524">
    <property type="term" value="F:ATP binding"/>
    <property type="evidence" value="ECO:0007669"/>
    <property type="project" value="UniProtKB-KW"/>
</dbReference>
<accession>R7W0H1</accession>
<dbReference type="InterPro" id="IPR036691">
    <property type="entry name" value="Endo/exonu/phosph_ase_sf"/>
</dbReference>
<keyword evidence="5" id="KW-0547">Nucleotide-binding</keyword>
<dbReference type="GO" id="GO:0000077">
    <property type="term" value="P:DNA damage checkpoint signaling"/>
    <property type="evidence" value="ECO:0007669"/>
    <property type="project" value="TreeGrafter"/>
</dbReference>
<evidence type="ECO:0000256" key="5">
    <source>
        <dbReference type="ARBA" id="ARBA00022741"/>
    </source>
</evidence>
<dbReference type="GO" id="GO:0000184">
    <property type="term" value="P:nuclear-transcribed mRNA catabolic process, nonsense-mediated decay"/>
    <property type="evidence" value="ECO:0007669"/>
    <property type="project" value="InterPro"/>
</dbReference>
<dbReference type="GO" id="GO:0005634">
    <property type="term" value="C:nucleus"/>
    <property type="evidence" value="ECO:0007669"/>
    <property type="project" value="UniProtKB-SubCell"/>
</dbReference>
<organism evidence="13">
    <name type="scientific">Aegilops tauschii</name>
    <name type="common">Tausch's goatgrass</name>
    <name type="synonym">Aegilops squarrosa</name>
    <dbReference type="NCBI Taxonomy" id="37682"/>
    <lineage>
        <taxon>Eukaryota</taxon>
        <taxon>Viridiplantae</taxon>
        <taxon>Streptophyta</taxon>
        <taxon>Embryophyta</taxon>
        <taxon>Tracheophyta</taxon>
        <taxon>Spermatophyta</taxon>
        <taxon>Magnoliopsida</taxon>
        <taxon>Liliopsida</taxon>
        <taxon>Poales</taxon>
        <taxon>Poaceae</taxon>
        <taxon>BOP clade</taxon>
        <taxon>Pooideae</taxon>
        <taxon>Triticodae</taxon>
        <taxon>Triticeae</taxon>
        <taxon>Triticinae</taxon>
        <taxon>Aegilops</taxon>
    </lineage>
</organism>
<dbReference type="InterPro" id="IPR000403">
    <property type="entry name" value="PI3/4_kinase_cat_dom"/>
</dbReference>
<dbReference type="InterPro" id="IPR031559">
    <property type="entry name" value="SMG1"/>
</dbReference>
<dbReference type="GO" id="GO:0006281">
    <property type="term" value="P:DNA repair"/>
    <property type="evidence" value="ECO:0007669"/>
    <property type="project" value="UniProtKB-KW"/>
</dbReference>
<evidence type="ECO:0000259" key="12">
    <source>
        <dbReference type="PROSITE" id="PS51189"/>
    </source>
</evidence>
<dbReference type="Pfam" id="PF00078">
    <property type="entry name" value="RVT_1"/>
    <property type="match status" value="1"/>
</dbReference>
<proteinExistence type="inferred from homology"/>
<dbReference type="GO" id="GO:0000723">
    <property type="term" value="P:telomere maintenance"/>
    <property type="evidence" value="ECO:0007669"/>
    <property type="project" value="TreeGrafter"/>
</dbReference>
<dbReference type="SMART" id="SM01345">
    <property type="entry name" value="Rapamycin_bind"/>
    <property type="match status" value="1"/>
</dbReference>
<dbReference type="PANTHER" id="PTHR11139">
    <property type="entry name" value="ATAXIA TELANGIECTASIA MUTATED ATM -RELATED"/>
    <property type="match status" value="1"/>
</dbReference>
<dbReference type="EnsemblPlants" id="EMT02085">
    <property type="protein sequence ID" value="EMT02085"/>
    <property type="gene ID" value="F775_09013"/>
</dbReference>
<dbReference type="PROSITE" id="PS51189">
    <property type="entry name" value="FAT"/>
    <property type="match status" value="1"/>
</dbReference>
<evidence type="ECO:0000256" key="4">
    <source>
        <dbReference type="ARBA" id="ARBA00022679"/>
    </source>
</evidence>
<dbReference type="InterPro" id="IPR018936">
    <property type="entry name" value="PI3/4_kinase_CS"/>
</dbReference>
<feature type="region of interest" description="Disordered" evidence="10">
    <location>
        <begin position="2391"/>
        <end position="2415"/>
    </location>
</feature>
<dbReference type="FunFam" id="1.10.1070.11:FF:000023">
    <property type="entry name" value="serine/threonine-protein kinase SMG1 isoform X1"/>
    <property type="match status" value="1"/>
</dbReference>
<dbReference type="SMART" id="SM00146">
    <property type="entry name" value="PI3Kc"/>
    <property type="match status" value="1"/>
</dbReference>
<name>R7W0H1_AEGTA</name>
<dbReference type="SUPFAM" id="SSF48371">
    <property type="entry name" value="ARM repeat"/>
    <property type="match status" value="1"/>
</dbReference>
<dbReference type="InterPro" id="IPR026960">
    <property type="entry name" value="RVT-Znf"/>
</dbReference>